<reference evidence="2 3" key="1">
    <citation type="submission" date="2015-05" db="EMBL/GenBank/DDBJ databases">
        <title>Draft Genome assembly of Streptomyces showdoensis.</title>
        <authorList>
            <person name="Thapa K.K."/>
            <person name="Metsa-Ketela M."/>
        </authorList>
    </citation>
    <scope>NUCLEOTIDE SEQUENCE [LARGE SCALE GENOMIC DNA]</scope>
    <source>
        <strain evidence="2 3">ATCC 15227</strain>
    </source>
</reference>
<keyword evidence="3" id="KW-1185">Reference proteome</keyword>
<accession>A0A2P2GKK9</accession>
<comment type="caution">
    <text evidence="2">The sequence shown here is derived from an EMBL/GenBank/DDBJ whole genome shotgun (WGS) entry which is preliminary data.</text>
</comment>
<organism evidence="2 3">
    <name type="scientific">Streptomyces showdoensis</name>
    <dbReference type="NCBI Taxonomy" id="68268"/>
    <lineage>
        <taxon>Bacteria</taxon>
        <taxon>Bacillati</taxon>
        <taxon>Actinomycetota</taxon>
        <taxon>Actinomycetes</taxon>
        <taxon>Kitasatosporales</taxon>
        <taxon>Streptomycetaceae</taxon>
        <taxon>Streptomyces</taxon>
    </lineage>
</organism>
<dbReference type="SMART" id="SM00974">
    <property type="entry name" value="T5orf172"/>
    <property type="match status" value="1"/>
</dbReference>
<dbReference type="OrthoDB" id="7058011at2"/>
<dbReference type="Pfam" id="PF13455">
    <property type="entry name" value="MUG113"/>
    <property type="match status" value="1"/>
</dbReference>
<evidence type="ECO:0000313" key="2">
    <source>
        <dbReference type="EMBL" id="KKZ72053.1"/>
    </source>
</evidence>
<proteinExistence type="predicted"/>
<dbReference type="AlphaFoldDB" id="A0A2P2GKK9"/>
<protein>
    <recommendedName>
        <fullName evidence="1">Bacteriophage T5 Orf172 DNA-binding domain-containing protein</fullName>
    </recommendedName>
</protein>
<dbReference type="EMBL" id="LAQS01000030">
    <property type="protein sequence ID" value="KKZ72053.1"/>
    <property type="molecule type" value="Genomic_DNA"/>
</dbReference>
<evidence type="ECO:0000259" key="1">
    <source>
        <dbReference type="SMART" id="SM00974"/>
    </source>
</evidence>
<gene>
    <name evidence="2" type="ORF">VO63_19895</name>
</gene>
<feature type="domain" description="Bacteriophage T5 Orf172 DNA-binding" evidence="1">
    <location>
        <begin position="20"/>
        <end position="93"/>
    </location>
</feature>
<sequence>MRHDRTGRSNAHGVVYVIGSAADRRVKIGSAGNARNRLMELQSGNPNPLRILATVEGGRLLERLIHEHLKRFRGIGEWFDFGEANPIHMVTDAVQALRDKGLFPSPEGLEELRESQKRSPSALTVKEKILASLKAGVAPMTVHEVATATGVSVPHLGVKLSELKSVGLVSNSERRWSLVVHEEGE</sequence>
<dbReference type="InterPro" id="IPR018306">
    <property type="entry name" value="Phage_T5_Orf172_DNA-bd"/>
</dbReference>
<dbReference type="Proteomes" id="UP000265325">
    <property type="component" value="Unassembled WGS sequence"/>
</dbReference>
<name>A0A2P2GKK9_STREW</name>
<evidence type="ECO:0000313" key="3">
    <source>
        <dbReference type="Proteomes" id="UP000265325"/>
    </source>
</evidence>